<dbReference type="SUPFAM" id="SSF53098">
    <property type="entry name" value="Ribonuclease H-like"/>
    <property type="match status" value="1"/>
</dbReference>
<dbReference type="SUPFAM" id="SSF56672">
    <property type="entry name" value="DNA/RNA polymerases"/>
    <property type="match status" value="1"/>
</dbReference>
<reference evidence="6" key="1">
    <citation type="journal article" date="2017" name="bioRxiv">
        <title>Comparative analysis of the genomes of Stylophora pistillata and Acropora digitifera provides evidence for extensive differences between species of corals.</title>
        <authorList>
            <person name="Voolstra C.R."/>
            <person name="Li Y."/>
            <person name="Liew Y.J."/>
            <person name="Baumgarten S."/>
            <person name="Zoccola D."/>
            <person name="Flot J.-F."/>
            <person name="Tambutte S."/>
            <person name="Allemand D."/>
            <person name="Aranda M."/>
        </authorList>
    </citation>
    <scope>NUCLEOTIDE SEQUENCE [LARGE SCALE GENOMIC DNA]</scope>
</reference>
<dbReference type="OrthoDB" id="5985458at2759"/>
<feature type="domain" description="Reverse transcriptase/retrotransposon-derived protein RNase H-like" evidence="3">
    <location>
        <begin position="443"/>
        <end position="524"/>
    </location>
</feature>
<sequence>MLNYNFEFYSIVYMFPPGYSNPSTLQTSDEDKEIDPQRWRSNLIGLQCGILEPFDGVDFTDYSERLNSYFVANNLGQYADDATAAVKREADKKKVAVTISLIGKAAYSPLKDLCLPAQKTYDELTEILKSYYKPKVLEVAESYRFHRTFQCENETVTEYANKLKRFAVNCNFGTFLTRASRDQFVGGVKSQTTKKKLLSEDRTFDQALKIAQADELAERGSRKLSRLVPTLPVLKFILCMPSTKNLLLARETRESSYNTAHQVIATPAQEKIPGEDEKDAENRFTVYMRSVKSSGSPAATPPHYTLAVTIEDTEVPMAVDTDLPGWCVHLDDILFSGDSDEIHLENLFGVLQRLQECGLKLNPDKFHFMLDKVVYLGKTISAAGISPTKEKVNAIQQAAPPASAAELQSFQGSANFLCKFVPDFAKIASPQYRLLRKGTPWEWGKPEQDAFDNIKAALCSDSILLHHDPAAELVLQCDASVGVGAALLQPGPEGFLQPVAYASRILNSAEQNYSQIERESSAIVLDSPSFLASARIKRWSLFLAAYDYTIEFIPGKENVYADFLSRKPIDAEPSSAEQVTVSVMLIEGDQFVNASVVAVETKKDPLLSKVLRYTQNGWPERPEQIFQPYYSKRHDLSHEDDILPWNSRVVIPESLRSIVLKDLHTEHLVMVKVKQLAGKYLWWPGLDQEIEGTVKLCTACQDAAKAPVSSQPALWSWPGGPWRRFQLDFAGPYPGKTFLMIVDAYSKFLEQHTFTAPGHPATNGLAERYVGEFKDKLNKIGDTGEPLQAKLDRFLLTNRATPSSFGKSPSELLMNKQTRIRLSALRSKSTKQEVKVFQDNLDNKPKFMSDQPVFVRNFGKGAKCVPGRIAGTVSPRNFDVQVGDTLWKRHEEQLRPRFIPTTQCSELLREAQTLESVGMLPPELDNVPITLTHPTTTERETGKTTLQRDIPALNSEPEGTPKPQDLPTQDSKPPEPLLEESERRYPPRERKPPQRFY</sequence>
<dbReference type="InterPro" id="IPR043502">
    <property type="entry name" value="DNA/RNA_pol_sf"/>
</dbReference>
<comment type="caution">
    <text evidence="5">The sequence shown here is derived from an EMBL/GenBank/DDBJ whole genome shotgun (WGS) entry which is preliminary data.</text>
</comment>
<name>A0A2B4SED5_STYPI</name>
<dbReference type="AlphaFoldDB" id="A0A2B4SED5"/>
<dbReference type="InterPro" id="IPR043128">
    <property type="entry name" value="Rev_trsase/Diguanyl_cyclase"/>
</dbReference>
<dbReference type="Pfam" id="PF17921">
    <property type="entry name" value="Integrase_H2C2"/>
    <property type="match status" value="1"/>
</dbReference>
<dbReference type="GO" id="GO:0006259">
    <property type="term" value="P:DNA metabolic process"/>
    <property type="evidence" value="ECO:0007669"/>
    <property type="project" value="UniProtKB-ARBA"/>
</dbReference>
<accession>A0A2B4SED5</accession>
<feature type="compositionally biased region" description="Basic and acidic residues" evidence="2">
    <location>
        <begin position="980"/>
        <end position="997"/>
    </location>
</feature>
<dbReference type="PANTHER" id="PTHR37984:SF5">
    <property type="entry name" value="PROTEIN NYNRIN-LIKE"/>
    <property type="match status" value="1"/>
</dbReference>
<evidence type="ECO:0000313" key="6">
    <source>
        <dbReference type="Proteomes" id="UP000225706"/>
    </source>
</evidence>
<dbReference type="CDD" id="cd09274">
    <property type="entry name" value="RNase_HI_RT_Ty3"/>
    <property type="match status" value="1"/>
</dbReference>
<dbReference type="InterPro" id="IPR050951">
    <property type="entry name" value="Retrovirus_Pol_polyprotein"/>
</dbReference>
<dbReference type="InterPro" id="IPR041577">
    <property type="entry name" value="RT_RNaseH_2"/>
</dbReference>
<dbReference type="Gene3D" id="3.30.420.10">
    <property type="entry name" value="Ribonuclease H-like superfamily/Ribonuclease H"/>
    <property type="match status" value="1"/>
</dbReference>
<feature type="domain" description="Integrase zinc-binding" evidence="4">
    <location>
        <begin position="651"/>
        <end position="703"/>
    </location>
</feature>
<keyword evidence="6" id="KW-1185">Reference proteome</keyword>
<dbReference type="Gene3D" id="3.30.70.270">
    <property type="match status" value="2"/>
</dbReference>
<evidence type="ECO:0000256" key="2">
    <source>
        <dbReference type="SAM" id="MobiDB-lite"/>
    </source>
</evidence>
<dbReference type="STRING" id="50429.A0A2B4SED5"/>
<evidence type="ECO:0000256" key="1">
    <source>
        <dbReference type="ARBA" id="ARBA00023268"/>
    </source>
</evidence>
<organism evidence="5 6">
    <name type="scientific">Stylophora pistillata</name>
    <name type="common">Smooth cauliflower coral</name>
    <dbReference type="NCBI Taxonomy" id="50429"/>
    <lineage>
        <taxon>Eukaryota</taxon>
        <taxon>Metazoa</taxon>
        <taxon>Cnidaria</taxon>
        <taxon>Anthozoa</taxon>
        <taxon>Hexacorallia</taxon>
        <taxon>Scleractinia</taxon>
        <taxon>Astrocoeniina</taxon>
        <taxon>Pocilloporidae</taxon>
        <taxon>Stylophora</taxon>
    </lineage>
</organism>
<dbReference type="Pfam" id="PF17919">
    <property type="entry name" value="RT_RNaseH_2"/>
    <property type="match status" value="1"/>
</dbReference>
<dbReference type="Gene3D" id="1.10.340.70">
    <property type="match status" value="1"/>
</dbReference>
<dbReference type="Proteomes" id="UP000225706">
    <property type="component" value="Unassembled WGS sequence"/>
</dbReference>
<feature type="region of interest" description="Disordered" evidence="2">
    <location>
        <begin position="925"/>
        <end position="997"/>
    </location>
</feature>
<evidence type="ECO:0000313" key="5">
    <source>
        <dbReference type="EMBL" id="PFX28231.1"/>
    </source>
</evidence>
<dbReference type="InterPro" id="IPR036397">
    <property type="entry name" value="RNaseH_sf"/>
</dbReference>
<dbReference type="GO" id="GO:0003676">
    <property type="term" value="F:nucleic acid binding"/>
    <property type="evidence" value="ECO:0007669"/>
    <property type="project" value="InterPro"/>
</dbReference>
<dbReference type="InterPro" id="IPR041588">
    <property type="entry name" value="Integrase_H2C2"/>
</dbReference>
<dbReference type="PANTHER" id="PTHR37984">
    <property type="entry name" value="PROTEIN CBG26694"/>
    <property type="match status" value="1"/>
</dbReference>
<gene>
    <name evidence="5" type="primary">Tf2-6</name>
    <name evidence="5" type="ORF">AWC38_SpisGene7026</name>
</gene>
<dbReference type="FunFam" id="3.30.70.270:FF:000020">
    <property type="entry name" value="Transposon Tf2-6 polyprotein-like Protein"/>
    <property type="match status" value="1"/>
</dbReference>
<protein>
    <submittedName>
        <fullName evidence="5">Transposon Tf2-6 polyprotein</fullName>
    </submittedName>
</protein>
<evidence type="ECO:0000259" key="4">
    <source>
        <dbReference type="Pfam" id="PF17921"/>
    </source>
</evidence>
<evidence type="ECO:0000259" key="3">
    <source>
        <dbReference type="Pfam" id="PF17919"/>
    </source>
</evidence>
<dbReference type="EMBL" id="LSMT01000087">
    <property type="protein sequence ID" value="PFX28231.1"/>
    <property type="molecule type" value="Genomic_DNA"/>
</dbReference>
<keyword evidence="1" id="KW-0511">Multifunctional enzyme</keyword>
<dbReference type="InterPro" id="IPR012337">
    <property type="entry name" value="RNaseH-like_sf"/>
</dbReference>
<proteinExistence type="predicted"/>